<dbReference type="PANTHER" id="PTHR42770:SF11">
    <property type="entry name" value="INNER MEMBRANE TRANSPORT PROTEIN YBAT"/>
    <property type="match status" value="1"/>
</dbReference>
<gene>
    <name evidence="7" type="primary">steT_2</name>
    <name evidence="7" type="ORF">CA13_45740</name>
</gene>
<dbReference type="GO" id="GO:0055085">
    <property type="term" value="P:transmembrane transport"/>
    <property type="evidence" value="ECO:0007669"/>
    <property type="project" value="InterPro"/>
</dbReference>
<dbReference type="Gene3D" id="1.20.1740.10">
    <property type="entry name" value="Amino acid/polyamine transporter I"/>
    <property type="match status" value="1"/>
</dbReference>
<evidence type="ECO:0000256" key="2">
    <source>
        <dbReference type="ARBA" id="ARBA00022692"/>
    </source>
</evidence>
<feature type="transmembrane region" description="Helical" evidence="5">
    <location>
        <begin position="440"/>
        <end position="461"/>
    </location>
</feature>
<feature type="transmembrane region" description="Helical" evidence="5">
    <location>
        <begin position="379"/>
        <end position="402"/>
    </location>
</feature>
<feature type="transmembrane region" description="Helical" evidence="5">
    <location>
        <begin position="174"/>
        <end position="194"/>
    </location>
</feature>
<keyword evidence="4 5" id="KW-0472">Membrane</keyword>
<keyword evidence="2 5" id="KW-0812">Transmembrane</keyword>
<evidence type="ECO:0000313" key="8">
    <source>
        <dbReference type="Proteomes" id="UP000315010"/>
    </source>
</evidence>
<feature type="transmembrane region" description="Helical" evidence="5">
    <location>
        <begin position="53"/>
        <end position="76"/>
    </location>
</feature>
<protein>
    <submittedName>
        <fullName evidence="7">Serine/threonine exchanger SteT</fullName>
    </submittedName>
</protein>
<evidence type="ECO:0000256" key="5">
    <source>
        <dbReference type="SAM" id="Phobius"/>
    </source>
</evidence>
<feature type="transmembrane region" description="Helical" evidence="5">
    <location>
        <begin position="97"/>
        <end position="128"/>
    </location>
</feature>
<feature type="transmembrane region" description="Helical" evidence="5">
    <location>
        <begin position="21"/>
        <end position="47"/>
    </location>
</feature>
<proteinExistence type="predicted"/>
<feature type="transmembrane region" description="Helical" evidence="5">
    <location>
        <begin position="251"/>
        <end position="273"/>
    </location>
</feature>
<dbReference type="PANTHER" id="PTHR42770">
    <property type="entry name" value="AMINO ACID TRANSPORTER-RELATED"/>
    <property type="match status" value="1"/>
</dbReference>
<dbReference type="Pfam" id="PF00324">
    <property type="entry name" value="AA_permease"/>
    <property type="match status" value="1"/>
</dbReference>
<keyword evidence="8" id="KW-1185">Reference proteome</keyword>
<dbReference type="GO" id="GO:0016020">
    <property type="term" value="C:membrane"/>
    <property type="evidence" value="ECO:0007669"/>
    <property type="project" value="UniProtKB-SubCell"/>
</dbReference>
<dbReference type="SUPFAM" id="SSF52402">
    <property type="entry name" value="Adenine nucleotide alpha hydrolases-like"/>
    <property type="match status" value="1"/>
</dbReference>
<feature type="transmembrane region" description="Helical" evidence="5">
    <location>
        <begin position="414"/>
        <end position="434"/>
    </location>
</feature>
<dbReference type="AlphaFoldDB" id="A0A5C5Z8E5"/>
<feature type="transmembrane region" description="Helical" evidence="5">
    <location>
        <begin position="304"/>
        <end position="332"/>
    </location>
</feature>
<evidence type="ECO:0000256" key="4">
    <source>
        <dbReference type="ARBA" id="ARBA00023136"/>
    </source>
</evidence>
<dbReference type="EMBL" id="SJPJ01000001">
    <property type="protein sequence ID" value="TWT83111.1"/>
    <property type="molecule type" value="Genomic_DNA"/>
</dbReference>
<reference evidence="7 8" key="1">
    <citation type="submission" date="2019-02" db="EMBL/GenBank/DDBJ databases">
        <title>Deep-cultivation of Planctomycetes and their phenomic and genomic characterization uncovers novel biology.</title>
        <authorList>
            <person name="Wiegand S."/>
            <person name="Jogler M."/>
            <person name="Boedeker C."/>
            <person name="Pinto D."/>
            <person name="Vollmers J."/>
            <person name="Rivas-Marin E."/>
            <person name="Kohn T."/>
            <person name="Peeters S.H."/>
            <person name="Heuer A."/>
            <person name="Rast P."/>
            <person name="Oberbeckmann S."/>
            <person name="Bunk B."/>
            <person name="Jeske O."/>
            <person name="Meyerdierks A."/>
            <person name="Storesund J.E."/>
            <person name="Kallscheuer N."/>
            <person name="Luecker S."/>
            <person name="Lage O.M."/>
            <person name="Pohl T."/>
            <person name="Merkel B.J."/>
            <person name="Hornburger P."/>
            <person name="Mueller R.-W."/>
            <person name="Bruemmer F."/>
            <person name="Labrenz M."/>
            <person name="Spormann A.M."/>
            <person name="Op Den Camp H."/>
            <person name="Overmann J."/>
            <person name="Amann R."/>
            <person name="Jetten M.S.M."/>
            <person name="Mascher T."/>
            <person name="Medema M.H."/>
            <person name="Devos D.P."/>
            <person name="Kaster A.-K."/>
            <person name="Ovreas L."/>
            <person name="Rohde M."/>
            <person name="Galperin M.Y."/>
            <person name="Jogler C."/>
        </authorList>
    </citation>
    <scope>NUCLEOTIDE SEQUENCE [LARGE SCALE GENOMIC DNA]</scope>
    <source>
        <strain evidence="7 8">CA13</strain>
    </source>
</reference>
<comment type="caution">
    <text evidence="7">The sequence shown here is derived from an EMBL/GenBank/DDBJ whole genome shotgun (WGS) entry which is preliminary data.</text>
</comment>
<dbReference type="InterPro" id="IPR050367">
    <property type="entry name" value="APC_superfamily"/>
</dbReference>
<accession>A0A5C5Z8E5</accession>
<dbReference type="InterPro" id="IPR014729">
    <property type="entry name" value="Rossmann-like_a/b/a_fold"/>
</dbReference>
<evidence type="ECO:0000256" key="3">
    <source>
        <dbReference type="ARBA" id="ARBA00022989"/>
    </source>
</evidence>
<feature type="domain" description="Amino acid permease/ SLC12A" evidence="6">
    <location>
        <begin position="30"/>
        <end position="444"/>
    </location>
</feature>
<dbReference type="InterPro" id="IPR004841">
    <property type="entry name" value="AA-permease/SLC12A_dom"/>
</dbReference>
<organism evidence="7 8">
    <name type="scientific">Novipirellula herctigrandis</name>
    <dbReference type="NCBI Taxonomy" id="2527986"/>
    <lineage>
        <taxon>Bacteria</taxon>
        <taxon>Pseudomonadati</taxon>
        <taxon>Planctomycetota</taxon>
        <taxon>Planctomycetia</taxon>
        <taxon>Pirellulales</taxon>
        <taxon>Pirellulaceae</taxon>
        <taxon>Novipirellula</taxon>
    </lineage>
</organism>
<dbReference type="Proteomes" id="UP000315010">
    <property type="component" value="Unassembled WGS sequence"/>
</dbReference>
<evidence type="ECO:0000256" key="1">
    <source>
        <dbReference type="ARBA" id="ARBA00004141"/>
    </source>
</evidence>
<evidence type="ECO:0000313" key="7">
    <source>
        <dbReference type="EMBL" id="TWT83111.1"/>
    </source>
</evidence>
<evidence type="ECO:0000259" key="6">
    <source>
        <dbReference type="Pfam" id="PF00324"/>
    </source>
</evidence>
<feature type="transmembrane region" description="Helical" evidence="5">
    <location>
        <begin position="214"/>
        <end position="239"/>
    </location>
</feature>
<dbReference type="Gene3D" id="3.40.50.620">
    <property type="entry name" value="HUPs"/>
    <property type="match status" value="1"/>
</dbReference>
<keyword evidence="3 5" id="KW-1133">Transmembrane helix</keyword>
<feature type="transmembrane region" description="Helical" evidence="5">
    <location>
        <begin position="353"/>
        <end position="373"/>
    </location>
</feature>
<sequence length="751" mass="79309">MLTHELQLPLETYMDSSSRQMTLLGATGVGVGAIVGGGILALAGTAFATTGPAAVLAFLFNGVIALLTALSLAELASKFPQSGGTYTFAKKALSVEAAFAVGWVVWFASVVAAVLYAIGFAHFSLVVVTQLWQAFAGEVPNWIESSSLKTAGAILTTVLLSASLMIRSAGGGQLVNVGKIIVFACLILAGIVATTQQSSAEIVTAFDPFFTAGIGGLIQAMGYTFIALQGFDLIAAVGGEVREPSKTIPRAMILSLLIAIAIYVPLLLVITAVGTPQGQSIAEAAAANPEGIIAVAAQDFMGPIGYWLVIVAAVLSMFSALEANLFAASRIARTMAVDRTLPSAVAAVRGPHHLPVIAIAVTAALVSLILIVLPDVSAAGAASSLIFLITFAIGHALTFLVRRRSHRRPPPFKTPLFPLVPILGGTACLALALFQGFAVPSAGAITVTWLAMGGLIFVALFRTRASVFDVSTTAIDPELITLRGRTPLVLVPIANPQNALAMISLADALVPADVGRVLTQTIVVPPPDWKPEIDDDPIVRSQNVMREILHASANCGIRIESLTTVSPDPMREIARVAKLHRCESVLLGLNKIADVRSASHLETLLGELDANVVVLRSRKDWEFADVRRVLVPIAGRGGHEHMLALLLGSMQRTRPLEVTFLRVLPKSAHVDEVRRAERDLHRLAGDLCPSSKVDVVVSSDAIATVTHRCDQSDVLILGVQRVGRRKKLFGDFTRAVAGRTDCPMIVMSRRG</sequence>
<name>A0A5C5Z8E5_9BACT</name>
<comment type="subcellular location">
    <subcellularLocation>
        <location evidence="1">Membrane</location>
        <topology evidence="1">Multi-pass membrane protein</topology>
    </subcellularLocation>
</comment>